<feature type="transmembrane region" description="Helical" evidence="2">
    <location>
        <begin position="66"/>
        <end position="87"/>
    </location>
</feature>
<protein>
    <submittedName>
        <fullName evidence="3">Uncharacterized protein</fullName>
    </submittedName>
</protein>
<feature type="region of interest" description="Disordered" evidence="1">
    <location>
        <begin position="1"/>
        <end position="57"/>
    </location>
</feature>
<name>A0A4S5ESU9_9ACTN</name>
<keyword evidence="2" id="KW-0472">Membrane</keyword>
<keyword evidence="4" id="KW-1185">Reference proteome</keyword>
<keyword evidence="2" id="KW-0812">Transmembrane</keyword>
<evidence type="ECO:0000313" key="4">
    <source>
        <dbReference type="Proteomes" id="UP000305282"/>
    </source>
</evidence>
<dbReference type="RefSeq" id="WP_136447139.1">
    <property type="nucleotide sequence ID" value="NZ_SSXH01000070.1"/>
</dbReference>
<comment type="caution">
    <text evidence="3">The sequence shown here is derived from an EMBL/GenBank/DDBJ whole genome shotgun (WGS) entry which is preliminary data.</text>
</comment>
<organism evidence="3 4">
    <name type="scientific">Candidatus Frankia alpina</name>
    <dbReference type="NCBI Taxonomy" id="2699483"/>
    <lineage>
        <taxon>Bacteria</taxon>
        <taxon>Bacillati</taxon>
        <taxon>Actinomycetota</taxon>
        <taxon>Actinomycetes</taxon>
        <taxon>Frankiales</taxon>
        <taxon>Frankiaceae</taxon>
        <taxon>Frankia</taxon>
    </lineage>
</organism>
<proteinExistence type="predicted"/>
<keyword evidence="2" id="KW-1133">Transmembrane helix</keyword>
<dbReference type="Proteomes" id="UP000305282">
    <property type="component" value="Unassembled WGS sequence"/>
</dbReference>
<evidence type="ECO:0000313" key="3">
    <source>
        <dbReference type="EMBL" id="THJ75518.1"/>
    </source>
</evidence>
<dbReference type="AlphaFoldDB" id="A0A4S5ESU9"/>
<evidence type="ECO:0000256" key="1">
    <source>
        <dbReference type="SAM" id="MobiDB-lite"/>
    </source>
</evidence>
<dbReference type="EMBL" id="SSXH01000070">
    <property type="protein sequence ID" value="THJ75518.1"/>
    <property type="molecule type" value="Genomic_DNA"/>
</dbReference>
<sequence length="109" mass="11297">MPGARPSLRRQAVVGRSRRRVPPASPRGSVLLRHDLAGTASRDTSSTDQGGRGDRANRRILAGGPLLRRAAGLILGLAVLIPAANAWDGSHGHPVPSERPPIAAGAGQH</sequence>
<evidence type="ECO:0000256" key="2">
    <source>
        <dbReference type="SAM" id="Phobius"/>
    </source>
</evidence>
<accession>A0A4S5ESU9</accession>
<gene>
    <name evidence="3" type="ORF">E7Y31_04980</name>
</gene>
<feature type="region of interest" description="Disordered" evidence="1">
    <location>
        <begin position="86"/>
        <end position="109"/>
    </location>
</feature>
<reference evidence="3 4" key="1">
    <citation type="submission" date="2019-04" db="EMBL/GenBank/DDBJ databases">
        <title>Draft genome sequences for three unisolated Alnus-infective Frankia Sp+ strains, AgTrS, AiOr and AvVan, the first sequenced Frankia strains able to sporulate in-planta.</title>
        <authorList>
            <person name="Bethencourt L."/>
            <person name="Vautrin F."/>
            <person name="Taib N."/>
            <person name="Dubost A."/>
            <person name="Castro-Garcia L."/>
            <person name="Imbaud O."/>
            <person name="Abrouk D."/>
            <person name="Fournier P."/>
            <person name="Briolay J."/>
            <person name="Nguyen A."/>
            <person name="Normand P."/>
            <person name="Fernandez M.P."/>
            <person name="Brochier-Armanet C."/>
            <person name="Herrera-Belaroussi A."/>
        </authorList>
    </citation>
    <scope>NUCLEOTIDE SEQUENCE [LARGE SCALE GENOMIC DNA]</scope>
    <source>
        <strain evidence="3 4">AvVan</strain>
    </source>
</reference>